<organism evidence="2 3">
    <name type="scientific">Theileria orientalis strain Shintoku</name>
    <dbReference type="NCBI Taxonomy" id="869250"/>
    <lineage>
        <taxon>Eukaryota</taxon>
        <taxon>Sar</taxon>
        <taxon>Alveolata</taxon>
        <taxon>Apicomplexa</taxon>
        <taxon>Aconoidasida</taxon>
        <taxon>Piroplasmida</taxon>
        <taxon>Theileriidae</taxon>
        <taxon>Theileria</taxon>
    </lineage>
</organism>
<keyword evidence="1" id="KW-0472">Membrane</keyword>
<keyword evidence="3" id="KW-1185">Reference proteome</keyword>
<sequence length="639" mass="74127">MDDKMDGTVTFQLENICSYECVTVTKLDDVPEKGFIKCTHKPLNEYANVESCVKYNNSKLRPSANDTENETLQDQIYKSINVILCKTENKDKTDDCVPLLVELNTVSNGIEYYVNQHNPKNDGVSKWVKLSEWLKEVLPQLGLGIKRIQLGFYTLKALLEKVGVSVKNVRKDLTKTLNKIEPDKLKKLLEQKIGDIENQKPLLNYVLLRIKFELSNSVIILLEKKPNENYDHSKISKLIKPKDVLTIMNQTTNVHFVTVKNGEDALKNSKIEIVFFLYGIKIETYNDKGTKLECVYYDEEDKVRVFYYDEDPRPLLIMYKNKAYKPKNIDSYYEKWVFVEIKESESVDLKKGSQLLDILCELTYYFNPVKLEANDHRLHAGAKYITQRFYKPKKIVSIETEVFGDDLNCYKEYVHQSGSPGHALGEISLNGYKLFANYEEYKSIALSQRSYRFPDNVTAYYYMYDKKHCYPLMIELHYLYYFDEKGFKESADDFYKLDKVSEGKSIKWVKIGNDSSKGGQNQSDKDFLEEIERLSKENSEYISDLNDYEDFDNSEESPKYLELEAAKERKFKEIREELGIVYEKSRKNLILATANNCKEGPNVFAIVGSVLTIGLLGVGVGVAYFKYSSSITHLYRKLF</sequence>
<keyword evidence="1" id="KW-1133">Transmembrane helix</keyword>
<dbReference type="EMBL" id="AP011949">
    <property type="protein sequence ID" value="BAM42428.1"/>
    <property type="molecule type" value="Genomic_DNA"/>
</dbReference>
<dbReference type="KEGG" id="tot:TOT_040000795"/>
<protein>
    <submittedName>
        <fullName evidence="2">Uncharacterized protein</fullName>
    </submittedName>
</protein>
<dbReference type="GeneID" id="20716837"/>
<dbReference type="Proteomes" id="UP000003786">
    <property type="component" value="Chromosome 4"/>
</dbReference>
<evidence type="ECO:0000313" key="3">
    <source>
        <dbReference type="Proteomes" id="UP000003786"/>
    </source>
</evidence>
<name>J7M8M5_THEOR</name>
<reference evidence="2 3" key="1">
    <citation type="journal article" date="2012" name="MBio">
        <title>Comparative genome analysis of three eukaryotic parasites with differing abilities to transform leukocytes reveals key mediators of Theileria-induced leukocyte transformation.</title>
        <authorList>
            <person name="Hayashida K."/>
            <person name="Hara Y."/>
            <person name="Abe T."/>
            <person name="Yamasaki C."/>
            <person name="Toyoda A."/>
            <person name="Kosuge T."/>
            <person name="Suzuki Y."/>
            <person name="Sato Y."/>
            <person name="Kawashima S."/>
            <person name="Katayama T."/>
            <person name="Wakaguri H."/>
            <person name="Inoue N."/>
            <person name="Homma K."/>
            <person name="Tada-Umezaki M."/>
            <person name="Yagi Y."/>
            <person name="Fujii Y."/>
            <person name="Habara T."/>
            <person name="Kanehisa M."/>
            <person name="Watanabe H."/>
            <person name="Ito K."/>
            <person name="Gojobori T."/>
            <person name="Sugawara H."/>
            <person name="Imanishi T."/>
            <person name="Weir W."/>
            <person name="Gardner M."/>
            <person name="Pain A."/>
            <person name="Shiels B."/>
            <person name="Hattori M."/>
            <person name="Nene V."/>
            <person name="Sugimoto C."/>
        </authorList>
    </citation>
    <scope>NUCLEOTIDE SEQUENCE [LARGE SCALE GENOMIC DNA]</scope>
    <source>
        <strain evidence="2 3">Shintoku</strain>
    </source>
</reference>
<dbReference type="OrthoDB" id="10568620at2759"/>
<feature type="transmembrane region" description="Helical" evidence="1">
    <location>
        <begin position="603"/>
        <end position="627"/>
    </location>
</feature>
<accession>J7M8M5</accession>
<evidence type="ECO:0000313" key="2">
    <source>
        <dbReference type="EMBL" id="BAM42428.1"/>
    </source>
</evidence>
<dbReference type="RefSeq" id="XP_009692729.1">
    <property type="nucleotide sequence ID" value="XM_009694434.1"/>
</dbReference>
<gene>
    <name evidence="2" type="ORF">TOT_040000795</name>
</gene>
<evidence type="ECO:0000256" key="1">
    <source>
        <dbReference type="SAM" id="Phobius"/>
    </source>
</evidence>
<dbReference type="AlphaFoldDB" id="J7M8M5"/>
<proteinExistence type="predicted"/>
<dbReference type="VEuPathDB" id="PiroplasmaDB:TOT_040000795"/>
<keyword evidence="1" id="KW-0812">Transmembrane</keyword>